<evidence type="ECO:0000313" key="2">
    <source>
        <dbReference type="EMBL" id="RGJ02739.1"/>
    </source>
</evidence>
<dbReference type="SUPFAM" id="SSF54427">
    <property type="entry name" value="NTF2-like"/>
    <property type="match status" value="1"/>
</dbReference>
<gene>
    <name evidence="2" type="ORF">DXD79_16440</name>
</gene>
<proteinExistence type="predicted"/>
<dbReference type="InterPro" id="IPR037401">
    <property type="entry name" value="SnoaL-like"/>
</dbReference>
<dbReference type="EMBL" id="QSON01000007">
    <property type="protein sequence ID" value="RGJ02739.1"/>
    <property type="molecule type" value="Genomic_DNA"/>
</dbReference>
<dbReference type="Pfam" id="PF12680">
    <property type="entry name" value="SnoaL_2"/>
    <property type="match status" value="1"/>
</dbReference>
<reference evidence="2 3" key="1">
    <citation type="submission" date="2018-08" db="EMBL/GenBank/DDBJ databases">
        <title>A genome reference for cultivated species of the human gut microbiota.</title>
        <authorList>
            <person name="Zou Y."/>
            <person name="Xue W."/>
            <person name="Luo G."/>
        </authorList>
    </citation>
    <scope>NUCLEOTIDE SEQUENCE [LARGE SCALE GENOMIC DNA]</scope>
    <source>
        <strain evidence="2 3">TM09-12</strain>
    </source>
</reference>
<sequence>MNEREKIIRRWFDMWLEQQDFGIDEIFTEDVLYTESWSPQYCNRKTVKHWFQEWNTRGKVVAWEIKQFFHKENQTIVEWYFKNEMDNGSIEEFDGISLIEWTDENKIKSLKEFGCNLNHYNPYEYSDTPQFRNEKASWF</sequence>
<feature type="domain" description="SnoaL-like" evidence="1">
    <location>
        <begin position="8"/>
        <end position="108"/>
    </location>
</feature>
<dbReference type="RefSeq" id="WP_118033181.1">
    <property type="nucleotide sequence ID" value="NZ_QSON01000007.1"/>
</dbReference>
<dbReference type="InterPro" id="IPR032710">
    <property type="entry name" value="NTF2-like_dom_sf"/>
</dbReference>
<evidence type="ECO:0000313" key="3">
    <source>
        <dbReference type="Proteomes" id="UP000263014"/>
    </source>
</evidence>
<comment type="caution">
    <text evidence="2">The sequence shown here is derived from an EMBL/GenBank/DDBJ whole genome shotgun (WGS) entry which is preliminary data.</text>
</comment>
<accession>A0A374P5C5</accession>
<dbReference type="Proteomes" id="UP000263014">
    <property type="component" value="Unassembled WGS sequence"/>
</dbReference>
<evidence type="ECO:0000259" key="1">
    <source>
        <dbReference type="Pfam" id="PF12680"/>
    </source>
</evidence>
<protein>
    <submittedName>
        <fullName evidence="2">Nuclear transport factor 2 family protein</fullName>
    </submittedName>
</protein>
<organism evidence="2 3">
    <name type="scientific">Hungatella hathewayi</name>
    <dbReference type="NCBI Taxonomy" id="154046"/>
    <lineage>
        <taxon>Bacteria</taxon>
        <taxon>Bacillati</taxon>
        <taxon>Bacillota</taxon>
        <taxon>Clostridia</taxon>
        <taxon>Lachnospirales</taxon>
        <taxon>Lachnospiraceae</taxon>
        <taxon>Hungatella</taxon>
    </lineage>
</organism>
<name>A0A374P5C5_9FIRM</name>
<dbReference type="Gene3D" id="3.10.450.50">
    <property type="match status" value="1"/>
</dbReference>
<dbReference type="AlphaFoldDB" id="A0A374P5C5"/>